<proteinExistence type="predicted"/>
<dbReference type="InterPro" id="IPR020843">
    <property type="entry name" value="ER"/>
</dbReference>
<comment type="caution">
    <text evidence="2">The sequence shown here is derived from an EMBL/GenBank/DDBJ whole genome shotgun (WGS) entry which is preliminary data.</text>
</comment>
<evidence type="ECO:0000313" key="3">
    <source>
        <dbReference type="Proteomes" id="UP000703269"/>
    </source>
</evidence>
<keyword evidence="3" id="KW-1185">Reference proteome</keyword>
<name>A0A9P3LF78_9APHY</name>
<dbReference type="CDD" id="cd08249">
    <property type="entry name" value="enoyl_reductase_like"/>
    <property type="match status" value="1"/>
</dbReference>
<dbReference type="InterPro" id="IPR013154">
    <property type="entry name" value="ADH-like_N"/>
</dbReference>
<dbReference type="PANTHER" id="PTHR45348:SF3">
    <property type="entry name" value="ENOYL REDUCTASE (ER) DOMAIN-CONTAINING PROTEIN"/>
    <property type="match status" value="1"/>
</dbReference>
<dbReference type="Pfam" id="PF08240">
    <property type="entry name" value="ADH_N"/>
    <property type="match status" value="1"/>
</dbReference>
<reference evidence="2 3" key="1">
    <citation type="submission" date="2021-08" db="EMBL/GenBank/DDBJ databases">
        <title>Draft Genome Sequence of Phanerochaete sordida strain YK-624.</title>
        <authorList>
            <person name="Mori T."/>
            <person name="Dohra H."/>
            <person name="Suzuki T."/>
            <person name="Kawagishi H."/>
            <person name="Hirai H."/>
        </authorList>
    </citation>
    <scope>NUCLEOTIDE SEQUENCE [LARGE SCALE GENOMIC DNA]</scope>
    <source>
        <strain evidence="2 3">YK-624</strain>
    </source>
</reference>
<dbReference type="Gene3D" id="3.40.50.720">
    <property type="entry name" value="NAD(P)-binding Rossmann-like Domain"/>
    <property type="match status" value="1"/>
</dbReference>
<dbReference type="SMART" id="SM00829">
    <property type="entry name" value="PKS_ER"/>
    <property type="match status" value="1"/>
</dbReference>
<dbReference type="InterPro" id="IPR047122">
    <property type="entry name" value="Trans-enoyl_RdTase-like"/>
</dbReference>
<accession>A0A9P3LF78</accession>
<dbReference type="SUPFAM" id="SSF50129">
    <property type="entry name" value="GroES-like"/>
    <property type="match status" value="1"/>
</dbReference>
<dbReference type="PANTHER" id="PTHR45348">
    <property type="entry name" value="HYPOTHETICAL OXIDOREDUCTASE (EUROFUNG)"/>
    <property type="match status" value="1"/>
</dbReference>
<dbReference type="SUPFAM" id="SSF51735">
    <property type="entry name" value="NAD(P)-binding Rossmann-fold domains"/>
    <property type="match status" value="1"/>
</dbReference>
<dbReference type="Proteomes" id="UP000703269">
    <property type="component" value="Unassembled WGS sequence"/>
</dbReference>
<evidence type="ECO:0000259" key="1">
    <source>
        <dbReference type="SMART" id="SM00829"/>
    </source>
</evidence>
<organism evidence="2 3">
    <name type="scientific">Phanerochaete sordida</name>
    <dbReference type="NCBI Taxonomy" id="48140"/>
    <lineage>
        <taxon>Eukaryota</taxon>
        <taxon>Fungi</taxon>
        <taxon>Dikarya</taxon>
        <taxon>Basidiomycota</taxon>
        <taxon>Agaricomycotina</taxon>
        <taxon>Agaricomycetes</taxon>
        <taxon>Polyporales</taxon>
        <taxon>Phanerochaetaceae</taxon>
        <taxon>Phanerochaete</taxon>
    </lineage>
</organism>
<feature type="domain" description="Enoyl reductase (ER)" evidence="1">
    <location>
        <begin position="10"/>
        <end position="375"/>
    </location>
</feature>
<gene>
    <name evidence="2" type="ORF">PsYK624_094400</name>
</gene>
<dbReference type="OrthoDB" id="9992527at2759"/>
<evidence type="ECO:0000313" key="2">
    <source>
        <dbReference type="EMBL" id="GJE93281.1"/>
    </source>
</evidence>
<dbReference type="EMBL" id="BPQB01000031">
    <property type="protein sequence ID" value="GJE93281.1"/>
    <property type="molecule type" value="Genomic_DNA"/>
</dbReference>
<dbReference type="GO" id="GO:0016651">
    <property type="term" value="F:oxidoreductase activity, acting on NAD(P)H"/>
    <property type="evidence" value="ECO:0007669"/>
    <property type="project" value="InterPro"/>
</dbReference>
<dbReference type="AlphaFoldDB" id="A0A9P3LF78"/>
<sequence length="379" mass="40790">MTTHRAVAITAIGSLEVVDLPTPAPGPDEIVVHVRYITLIPFDVYQLDMGYTLSASDYPQVIGFGSAGFVKAVGENVKDFKEGDRVATYNSFQSRNKGAQEYAVIPRWQAAKIPESVPLHEAASIPDNYVTAMFTVFGTPNLALPVPPSLVPPSSVPTRPAVDLSAPVLVYGAGSSSGQFFIQALRLAGFTDIFAVASSKHHEYLRTLGATQCFDYRSPDVVAQIRAAAASTKHGRLPIALDPIATRGSLTLLSEVLASPPALPPARLAVLLAYKDGDSVTNSPDTAMSVTPPQWLEDALAGKNIDLVPVGTFYFGKDDFSRENIMPVILPRLLAEGKLRANPVRLLEEGTLLERVKTGLDLLRNNKISGEKLVVKLKF</sequence>
<protein>
    <submittedName>
        <fullName evidence="2">Zinc-binding alcohol dehydrogenase family protein</fullName>
    </submittedName>
</protein>
<dbReference type="Gene3D" id="3.90.180.10">
    <property type="entry name" value="Medium-chain alcohol dehydrogenases, catalytic domain"/>
    <property type="match status" value="1"/>
</dbReference>
<dbReference type="InterPro" id="IPR011032">
    <property type="entry name" value="GroES-like_sf"/>
</dbReference>
<dbReference type="InterPro" id="IPR036291">
    <property type="entry name" value="NAD(P)-bd_dom_sf"/>
</dbReference>